<name>A0A3B1ALU9_9ZZZZ</name>
<dbReference type="AlphaFoldDB" id="A0A3B1ALU9"/>
<proteinExistence type="predicted"/>
<feature type="transmembrane region" description="Helical" evidence="1">
    <location>
        <begin position="39"/>
        <end position="57"/>
    </location>
</feature>
<sequence>MKAEYRRRLMAFIFFYFFAMGVSLIIGDIVSYFREGESIRVSKYIGSLFLAAAYAFLSRNPPKF</sequence>
<accession>A0A3B1ALU9</accession>
<organism evidence="2">
    <name type="scientific">hydrothermal vent metagenome</name>
    <dbReference type="NCBI Taxonomy" id="652676"/>
    <lineage>
        <taxon>unclassified sequences</taxon>
        <taxon>metagenomes</taxon>
        <taxon>ecological metagenomes</taxon>
    </lineage>
</organism>
<dbReference type="EMBL" id="UOFR01000080">
    <property type="protein sequence ID" value="VAX00963.1"/>
    <property type="molecule type" value="Genomic_DNA"/>
</dbReference>
<evidence type="ECO:0000256" key="1">
    <source>
        <dbReference type="SAM" id="Phobius"/>
    </source>
</evidence>
<feature type="transmembrane region" description="Helical" evidence="1">
    <location>
        <begin position="12"/>
        <end position="33"/>
    </location>
</feature>
<keyword evidence="1" id="KW-1133">Transmembrane helix</keyword>
<keyword evidence="1" id="KW-0812">Transmembrane</keyword>
<evidence type="ECO:0000313" key="2">
    <source>
        <dbReference type="EMBL" id="VAX00963.1"/>
    </source>
</evidence>
<reference evidence="2" key="1">
    <citation type="submission" date="2018-06" db="EMBL/GenBank/DDBJ databases">
        <authorList>
            <person name="Zhirakovskaya E."/>
        </authorList>
    </citation>
    <scope>NUCLEOTIDE SEQUENCE</scope>
</reference>
<keyword evidence="1" id="KW-0472">Membrane</keyword>
<protein>
    <submittedName>
        <fullName evidence="2">Uncharacterized protein</fullName>
    </submittedName>
</protein>
<gene>
    <name evidence="2" type="ORF">MNBD_GAMMA21-1112</name>
</gene>